<dbReference type="SFLD" id="SFLDG01135">
    <property type="entry name" value="C1.5.6:_HAD__Beta-PGM__Phospha"/>
    <property type="match status" value="1"/>
</dbReference>
<dbReference type="PANTHER" id="PTHR43434">
    <property type="entry name" value="PHOSPHOGLYCOLATE PHOSPHATASE"/>
    <property type="match status" value="1"/>
</dbReference>
<dbReference type="GO" id="GO:0006281">
    <property type="term" value="P:DNA repair"/>
    <property type="evidence" value="ECO:0007669"/>
    <property type="project" value="TreeGrafter"/>
</dbReference>
<organism evidence="1 2">
    <name type="scientific">Salipiger pallidus</name>
    <dbReference type="NCBI Taxonomy" id="1775170"/>
    <lineage>
        <taxon>Bacteria</taxon>
        <taxon>Pseudomonadati</taxon>
        <taxon>Pseudomonadota</taxon>
        <taxon>Alphaproteobacteria</taxon>
        <taxon>Rhodobacterales</taxon>
        <taxon>Roseobacteraceae</taxon>
        <taxon>Salipiger</taxon>
    </lineage>
</organism>
<dbReference type="NCBIfam" id="TIGR01549">
    <property type="entry name" value="HAD-SF-IA-v1"/>
    <property type="match status" value="1"/>
</dbReference>
<dbReference type="Pfam" id="PF13419">
    <property type="entry name" value="HAD_2"/>
    <property type="match status" value="1"/>
</dbReference>
<dbReference type="PANTHER" id="PTHR43434:SF24">
    <property type="entry name" value="HYDROLASE-RELATED"/>
    <property type="match status" value="1"/>
</dbReference>
<evidence type="ECO:0000313" key="2">
    <source>
        <dbReference type="Proteomes" id="UP000617145"/>
    </source>
</evidence>
<dbReference type="InterPro" id="IPR036412">
    <property type="entry name" value="HAD-like_sf"/>
</dbReference>
<dbReference type="InterPro" id="IPR041492">
    <property type="entry name" value="HAD_2"/>
</dbReference>
<sequence>MTDLRLVIFDVDGTLVDSQGDIAASMTAAFGAVRLPVPPRAQILAIVGLSLPRAMAVLAPGEDEATHDRMVEAYKAAYMTLRQTKGTAQSSPLYPHVREVLEELHAVPELLLGIATGKSRRGLDKLLDGHGLRHLFVSQHCADDHPSKPHPAMLLAALSDTGVPAARAVMVGDTSFDMDMAAAAGISGIGVSWGYHDRSRLGAAARVIDDIRDLPALLTETETPA</sequence>
<dbReference type="InterPro" id="IPR050155">
    <property type="entry name" value="HAD-like_hydrolase_sf"/>
</dbReference>
<dbReference type="GO" id="GO:0005829">
    <property type="term" value="C:cytosol"/>
    <property type="evidence" value="ECO:0007669"/>
    <property type="project" value="TreeGrafter"/>
</dbReference>
<dbReference type="InterPro" id="IPR023214">
    <property type="entry name" value="HAD_sf"/>
</dbReference>
<dbReference type="SUPFAM" id="SSF56784">
    <property type="entry name" value="HAD-like"/>
    <property type="match status" value="1"/>
</dbReference>
<evidence type="ECO:0000313" key="1">
    <source>
        <dbReference type="EMBL" id="GGG64758.1"/>
    </source>
</evidence>
<reference evidence="1" key="2">
    <citation type="submission" date="2020-09" db="EMBL/GenBank/DDBJ databases">
        <authorList>
            <person name="Sun Q."/>
            <person name="Zhou Y."/>
        </authorList>
    </citation>
    <scope>NUCLEOTIDE SEQUENCE</scope>
    <source>
        <strain evidence="1">CGMCC 1.15762</strain>
    </source>
</reference>
<name>A0A8J2ZHG5_9RHOB</name>
<comment type="caution">
    <text evidence="1">The sequence shown here is derived from an EMBL/GenBank/DDBJ whole genome shotgun (WGS) entry which is preliminary data.</text>
</comment>
<dbReference type="Proteomes" id="UP000617145">
    <property type="component" value="Unassembled WGS sequence"/>
</dbReference>
<gene>
    <name evidence="1" type="ORF">GCM10011415_09260</name>
</gene>
<dbReference type="InterPro" id="IPR023198">
    <property type="entry name" value="PGP-like_dom2"/>
</dbReference>
<reference evidence="1" key="1">
    <citation type="journal article" date="2014" name="Int. J. Syst. Evol. Microbiol.">
        <title>Complete genome sequence of Corynebacterium casei LMG S-19264T (=DSM 44701T), isolated from a smear-ripened cheese.</title>
        <authorList>
            <consortium name="US DOE Joint Genome Institute (JGI-PGF)"/>
            <person name="Walter F."/>
            <person name="Albersmeier A."/>
            <person name="Kalinowski J."/>
            <person name="Ruckert C."/>
        </authorList>
    </citation>
    <scope>NUCLEOTIDE SEQUENCE</scope>
    <source>
        <strain evidence="1">CGMCC 1.15762</strain>
    </source>
</reference>
<dbReference type="SFLD" id="SFLDS00003">
    <property type="entry name" value="Haloacid_Dehalogenase"/>
    <property type="match status" value="1"/>
</dbReference>
<dbReference type="Gene3D" id="1.10.150.240">
    <property type="entry name" value="Putative phosphatase, domain 2"/>
    <property type="match status" value="1"/>
</dbReference>
<dbReference type="GO" id="GO:0008967">
    <property type="term" value="F:phosphoglycolate phosphatase activity"/>
    <property type="evidence" value="ECO:0007669"/>
    <property type="project" value="TreeGrafter"/>
</dbReference>
<dbReference type="InterPro" id="IPR006439">
    <property type="entry name" value="HAD-SF_hydro_IA"/>
</dbReference>
<dbReference type="Gene3D" id="3.40.50.1000">
    <property type="entry name" value="HAD superfamily/HAD-like"/>
    <property type="match status" value="1"/>
</dbReference>
<proteinExistence type="predicted"/>
<dbReference type="EMBL" id="BMJV01000001">
    <property type="protein sequence ID" value="GGG64758.1"/>
    <property type="molecule type" value="Genomic_DNA"/>
</dbReference>
<keyword evidence="2" id="KW-1185">Reference proteome</keyword>
<accession>A0A8J2ZHG5</accession>
<dbReference type="RefSeq" id="WP_188789014.1">
    <property type="nucleotide sequence ID" value="NZ_BMJV01000001.1"/>
</dbReference>
<protein>
    <submittedName>
        <fullName evidence="1">Haloacid dehalogenase</fullName>
    </submittedName>
</protein>
<dbReference type="SFLD" id="SFLDG01129">
    <property type="entry name" value="C1.5:_HAD__Beta-PGM__Phosphata"/>
    <property type="match status" value="1"/>
</dbReference>
<dbReference type="AlphaFoldDB" id="A0A8J2ZHG5"/>